<organism evidence="1">
    <name type="scientific">marine metagenome</name>
    <dbReference type="NCBI Taxonomy" id="408172"/>
    <lineage>
        <taxon>unclassified sequences</taxon>
        <taxon>metagenomes</taxon>
        <taxon>ecological metagenomes</taxon>
    </lineage>
</organism>
<dbReference type="EMBL" id="UINC01142908">
    <property type="protein sequence ID" value="SVD31528.1"/>
    <property type="molecule type" value="Genomic_DNA"/>
</dbReference>
<protein>
    <submittedName>
        <fullName evidence="1">Uncharacterized protein</fullName>
    </submittedName>
</protein>
<reference evidence="1" key="1">
    <citation type="submission" date="2018-05" db="EMBL/GenBank/DDBJ databases">
        <authorList>
            <person name="Lanie J.A."/>
            <person name="Ng W.-L."/>
            <person name="Kazmierczak K.M."/>
            <person name="Andrzejewski T.M."/>
            <person name="Davidsen T.M."/>
            <person name="Wayne K.J."/>
            <person name="Tettelin H."/>
            <person name="Glass J.I."/>
            <person name="Rusch D."/>
            <person name="Podicherti R."/>
            <person name="Tsui H.-C.T."/>
            <person name="Winkler M.E."/>
        </authorList>
    </citation>
    <scope>NUCLEOTIDE SEQUENCE</scope>
</reference>
<name>A0A382UCX7_9ZZZZ</name>
<dbReference type="AlphaFoldDB" id="A0A382UCX7"/>
<evidence type="ECO:0000313" key="1">
    <source>
        <dbReference type="EMBL" id="SVD31528.1"/>
    </source>
</evidence>
<proteinExistence type="predicted"/>
<sequence>MSKLINPKHFKLIKEFIIHLDRKNSHCGYIVTNKGSFSATCFNHNLVPKPGGKTIMDIKFCLERISEENLDIEIEHFLRLKEDPI</sequence>
<gene>
    <name evidence="1" type="ORF">METZ01_LOCUS384382</name>
</gene>
<accession>A0A382UCX7</accession>